<protein>
    <submittedName>
        <fullName evidence="3">Polyisoprenoid-binding protein YceI</fullName>
    </submittedName>
</protein>
<keyword evidence="4" id="KW-1185">Reference proteome</keyword>
<organism evidence="3 4">
    <name type="scientific">Herbiconiux flava</name>
    <dbReference type="NCBI Taxonomy" id="881268"/>
    <lineage>
        <taxon>Bacteria</taxon>
        <taxon>Bacillati</taxon>
        <taxon>Actinomycetota</taxon>
        <taxon>Actinomycetes</taxon>
        <taxon>Micrococcales</taxon>
        <taxon>Microbacteriaceae</taxon>
        <taxon>Herbiconiux</taxon>
    </lineage>
</organism>
<evidence type="ECO:0000256" key="1">
    <source>
        <dbReference type="ARBA" id="ARBA00008812"/>
    </source>
</evidence>
<evidence type="ECO:0000259" key="2">
    <source>
        <dbReference type="Pfam" id="PF04264"/>
    </source>
</evidence>
<gene>
    <name evidence="3" type="ORF">BJ984_002841</name>
</gene>
<reference evidence="3 4" key="1">
    <citation type="submission" date="2020-07" db="EMBL/GenBank/DDBJ databases">
        <title>Sequencing the genomes of 1000 actinobacteria strains.</title>
        <authorList>
            <person name="Klenk H.-P."/>
        </authorList>
    </citation>
    <scope>NUCLEOTIDE SEQUENCE [LARGE SCALE GENOMIC DNA]</scope>
    <source>
        <strain evidence="3 4">DSM 26474</strain>
    </source>
</reference>
<dbReference type="RefSeq" id="WP_179548577.1">
    <property type="nucleotide sequence ID" value="NZ_BSEW01000002.1"/>
</dbReference>
<comment type="similarity">
    <text evidence="1">Belongs to the UPF0312 family.</text>
</comment>
<evidence type="ECO:0000313" key="4">
    <source>
        <dbReference type="Proteomes" id="UP000549913"/>
    </source>
</evidence>
<feature type="domain" description="Lipid/polyisoprenoid-binding YceI-like" evidence="2">
    <location>
        <begin position="71"/>
        <end position="225"/>
    </location>
</feature>
<accession>A0A852SSD1</accession>
<dbReference type="AlphaFoldDB" id="A0A852SSD1"/>
<comment type="caution">
    <text evidence="3">The sequence shown here is derived from an EMBL/GenBank/DDBJ whole genome shotgun (WGS) entry which is preliminary data.</text>
</comment>
<dbReference type="InterPro" id="IPR007372">
    <property type="entry name" value="Lipid/polyisoprenoid-bd_YceI"/>
</dbReference>
<evidence type="ECO:0000313" key="3">
    <source>
        <dbReference type="EMBL" id="NYD71683.1"/>
    </source>
</evidence>
<name>A0A852SSD1_9MICO</name>
<dbReference type="SUPFAM" id="SSF101874">
    <property type="entry name" value="YceI-like"/>
    <property type="match status" value="1"/>
</dbReference>
<dbReference type="InterPro" id="IPR036761">
    <property type="entry name" value="TTHA0802/YceI-like_sf"/>
</dbReference>
<dbReference type="EMBL" id="JACCBM010000001">
    <property type="protein sequence ID" value="NYD71683.1"/>
    <property type="molecule type" value="Genomic_DNA"/>
</dbReference>
<sequence>MNRSAKTAVALMASVAAIGAVALVAVPILARSMTLDQSATVQAVMPTVFGTPDDQLDGADESTSFSIDRSSSIGYRMESASGDDLVSAETDEISGVIARTGDTITTAEFMVDLATLAGDGGPRNAVLSALLAATGGNSTASFVLSDPVALPEAGGDPVETTITGTLTVRGISHEVQAQAEIGFDGESGTLTGSIPIALSDYGFSSTALAVVGASDTAHIDIDLVAAPAS</sequence>
<dbReference type="Gene3D" id="2.40.128.110">
    <property type="entry name" value="Lipid/polyisoprenoid-binding, YceI-like"/>
    <property type="match status" value="1"/>
</dbReference>
<proteinExistence type="inferred from homology"/>
<dbReference type="Pfam" id="PF04264">
    <property type="entry name" value="YceI"/>
    <property type="match status" value="1"/>
</dbReference>
<dbReference type="Proteomes" id="UP000549913">
    <property type="component" value="Unassembled WGS sequence"/>
</dbReference>